<evidence type="ECO:0000313" key="2">
    <source>
        <dbReference type="Proteomes" id="UP001313282"/>
    </source>
</evidence>
<sequence length="451" mass="52085">MTTLESLHEDLKFLILSSLPTVRSLKSLCRASSKYRAVFTEYQSAIESSVYLSEALERYSRESLWLARYHKRLHTLESRTSAVVAVLEYIVYPEPPPPPEDFYHQGFDNGDWRANVAIYGTFRLYENRFSEKFSTLANHRGPLNLQKNDKKAIIKYHRTIVDIFQRLVRCELTIISPDPPHSLEKYKIRNETDAYFLVTPVEEEAIIEGLYRYFLGLEIRETQSYWVATMPSLTNLWGVRGVAAVWAARDFMVSRIERAGGHKPVISVRPEYSLDPDDPIVPVHNSIPRLALTHDFPDNILTWLDGGYDGKHMSRIQEISDITGQALSTSDPWNTDFTGFVELGSDIRFKNPEDPILQALRLEKDLCLVDPKTGKAELRVCLWDSWRLKEYGYTFRDVSRNGIWDSRAPEGRYLLTDREYYEEGGILDQLARVDEINAISEKNFPNKDQEG</sequence>
<gene>
    <name evidence="1" type="ORF">TWF718_007498</name>
</gene>
<dbReference type="Proteomes" id="UP001313282">
    <property type="component" value="Unassembled WGS sequence"/>
</dbReference>
<accession>A0AAN8N0N4</accession>
<name>A0AAN8N0N4_9PEZI</name>
<evidence type="ECO:0000313" key="1">
    <source>
        <dbReference type="EMBL" id="KAK6345587.1"/>
    </source>
</evidence>
<dbReference type="EMBL" id="JAVHNR010000004">
    <property type="protein sequence ID" value="KAK6345587.1"/>
    <property type="molecule type" value="Genomic_DNA"/>
</dbReference>
<organism evidence="1 2">
    <name type="scientific">Orbilia javanica</name>
    <dbReference type="NCBI Taxonomy" id="47235"/>
    <lineage>
        <taxon>Eukaryota</taxon>
        <taxon>Fungi</taxon>
        <taxon>Dikarya</taxon>
        <taxon>Ascomycota</taxon>
        <taxon>Pezizomycotina</taxon>
        <taxon>Orbiliomycetes</taxon>
        <taxon>Orbiliales</taxon>
        <taxon>Orbiliaceae</taxon>
        <taxon>Orbilia</taxon>
    </lineage>
</organism>
<proteinExistence type="predicted"/>
<protein>
    <recommendedName>
        <fullName evidence="3">F-box domain-containing protein</fullName>
    </recommendedName>
</protein>
<comment type="caution">
    <text evidence="1">The sequence shown here is derived from an EMBL/GenBank/DDBJ whole genome shotgun (WGS) entry which is preliminary data.</text>
</comment>
<evidence type="ECO:0008006" key="3">
    <source>
        <dbReference type="Google" id="ProtNLM"/>
    </source>
</evidence>
<dbReference type="AlphaFoldDB" id="A0AAN8N0N4"/>
<keyword evidence="2" id="KW-1185">Reference proteome</keyword>
<reference evidence="1 2" key="1">
    <citation type="submission" date="2019-10" db="EMBL/GenBank/DDBJ databases">
        <authorList>
            <person name="Palmer J.M."/>
        </authorList>
    </citation>
    <scope>NUCLEOTIDE SEQUENCE [LARGE SCALE GENOMIC DNA]</scope>
    <source>
        <strain evidence="1 2">TWF718</strain>
    </source>
</reference>